<proteinExistence type="predicted"/>
<reference evidence="1 2" key="1">
    <citation type="submission" date="2024-01" db="EMBL/GenBank/DDBJ databases">
        <title>A draft genome for a cacao thread blight-causing isolate of Paramarasmius palmivorus.</title>
        <authorList>
            <person name="Baruah I.K."/>
            <person name="Bukari Y."/>
            <person name="Amoako-Attah I."/>
            <person name="Meinhardt L.W."/>
            <person name="Bailey B.A."/>
            <person name="Cohen S.P."/>
        </authorList>
    </citation>
    <scope>NUCLEOTIDE SEQUENCE [LARGE SCALE GENOMIC DNA]</scope>
    <source>
        <strain evidence="1 2">GH-12</strain>
    </source>
</reference>
<accession>A0AAW0AY70</accession>
<protein>
    <submittedName>
        <fullName evidence="1">Uncharacterized protein</fullName>
    </submittedName>
</protein>
<gene>
    <name evidence="1" type="ORF">VNI00_018639</name>
</gene>
<sequence length="203" mass="21965">MAYPRIPDLQELLGLGSGGAVAYFALCWPMDSYTELKKLKTLRQVVDGLGIATNVAITSAATGYFWAEYSLVHTEGCNELPLSTRSLRLVLVRRLRDPSLRLSVGTTRIMLIYLVLFSGGPVSFFTTTINSGRGDEHGIAEVANTLPAGRSELEFAPMVGVDLASGIGRQTIDSFVSPATDVDDHIKHEVDTASEHTSYTSIV</sequence>
<evidence type="ECO:0000313" key="1">
    <source>
        <dbReference type="EMBL" id="KAK7017482.1"/>
    </source>
</evidence>
<name>A0AAW0AY70_9AGAR</name>
<comment type="caution">
    <text evidence="1">The sequence shown here is derived from an EMBL/GenBank/DDBJ whole genome shotgun (WGS) entry which is preliminary data.</text>
</comment>
<dbReference type="Proteomes" id="UP001383192">
    <property type="component" value="Unassembled WGS sequence"/>
</dbReference>
<dbReference type="AlphaFoldDB" id="A0AAW0AY70"/>
<organism evidence="1 2">
    <name type="scientific">Paramarasmius palmivorus</name>
    <dbReference type="NCBI Taxonomy" id="297713"/>
    <lineage>
        <taxon>Eukaryota</taxon>
        <taxon>Fungi</taxon>
        <taxon>Dikarya</taxon>
        <taxon>Basidiomycota</taxon>
        <taxon>Agaricomycotina</taxon>
        <taxon>Agaricomycetes</taxon>
        <taxon>Agaricomycetidae</taxon>
        <taxon>Agaricales</taxon>
        <taxon>Marasmiineae</taxon>
        <taxon>Marasmiaceae</taxon>
        <taxon>Paramarasmius</taxon>
    </lineage>
</organism>
<dbReference type="EMBL" id="JAYKXP010000254">
    <property type="protein sequence ID" value="KAK7017482.1"/>
    <property type="molecule type" value="Genomic_DNA"/>
</dbReference>
<evidence type="ECO:0000313" key="2">
    <source>
        <dbReference type="Proteomes" id="UP001383192"/>
    </source>
</evidence>
<keyword evidence="2" id="KW-1185">Reference proteome</keyword>